<reference evidence="5 6" key="1">
    <citation type="submission" date="2020-03" db="EMBL/GenBank/DDBJ databases">
        <title>Whole genome shotgun sequence of Phytohabitans houttuyneae NBRC 108639.</title>
        <authorList>
            <person name="Komaki H."/>
            <person name="Tamura T."/>
        </authorList>
    </citation>
    <scope>NUCLEOTIDE SEQUENCE [LARGE SCALE GENOMIC DNA]</scope>
    <source>
        <strain evidence="5 6">NBRC 108639</strain>
    </source>
</reference>
<keyword evidence="6" id="KW-1185">Reference proteome</keyword>
<dbReference type="PANTHER" id="PTHR43178:SF5">
    <property type="entry name" value="LIPOAMIDE ACYLTRANSFERASE COMPONENT OF BRANCHED-CHAIN ALPHA-KETO ACID DEHYDROGENASE COMPLEX, MITOCHONDRIAL"/>
    <property type="match status" value="1"/>
</dbReference>
<keyword evidence="2" id="KW-0808">Transferase</keyword>
<evidence type="ECO:0000256" key="2">
    <source>
        <dbReference type="ARBA" id="ARBA00022679"/>
    </source>
</evidence>
<dbReference type="PANTHER" id="PTHR43178">
    <property type="entry name" value="DIHYDROLIPOAMIDE ACETYLTRANSFERASE COMPONENT OF PYRUVATE DEHYDROGENASE COMPLEX"/>
    <property type="match status" value="1"/>
</dbReference>
<dbReference type="Proteomes" id="UP000482800">
    <property type="component" value="Unassembled WGS sequence"/>
</dbReference>
<organism evidence="5 6">
    <name type="scientific">Phytohabitans houttuyneae</name>
    <dbReference type="NCBI Taxonomy" id="1076126"/>
    <lineage>
        <taxon>Bacteria</taxon>
        <taxon>Bacillati</taxon>
        <taxon>Actinomycetota</taxon>
        <taxon>Actinomycetes</taxon>
        <taxon>Micromonosporales</taxon>
        <taxon>Micromonosporaceae</taxon>
    </lineage>
</organism>
<sequence length="146" mass="15241">MLARDPGAPVGILAFIARFVVAGLARYPDLNSRVDTDAGEILHFDGVNLGIAAQGGRGLLVPVVAAAHRGNVRELHAEIARLTEAARAGELGVADLTGGTFTLNNYGVFNVDGATPIINHPRPRCSAWDGSWTARGSSTARSCPAR</sequence>
<dbReference type="GO" id="GO:0031405">
    <property type="term" value="F:lipoic acid binding"/>
    <property type="evidence" value="ECO:0007669"/>
    <property type="project" value="TreeGrafter"/>
</dbReference>
<feature type="domain" description="2-oxoacid dehydrogenase acyltransferase catalytic" evidence="4">
    <location>
        <begin position="9"/>
        <end position="121"/>
    </location>
</feature>
<dbReference type="InterPro" id="IPR050743">
    <property type="entry name" value="2-oxoacid_DH_E2_comp"/>
</dbReference>
<evidence type="ECO:0000256" key="1">
    <source>
        <dbReference type="ARBA" id="ARBA00001938"/>
    </source>
</evidence>
<comment type="caution">
    <text evidence="5">The sequence shown here is derived from an EMBL/GenBank/DDBJ whole genome shotgun (WGS) entry which is preliminary data.</text>
</comment>
<gene>
    <name evidence="5" type="ORF">Phou_071280</name>
</gene>
<dbReference type="AlphaFoldDB" id="A0A6V8KKD7"/>
<dbReference type="GO" id="GO:0005737">
    <property type="term" value="C:cytoplasm"/>
    <property type="evidence" value="ECO:0007669"/>
    <property type="project" value="TreeGrafter"/>
</dbReference>
<evidence type="ECO:0000259" key="4">
    <source>
        <dbReference type="Pfam" id="PF00198"/>
    </source>
</evidence>
<evidence type="ECO:0000313" key="5">
    <source>
        <dbReference type="EMBL" id="GFJ82948.1"/>
    </source>
</evidence>
<accession>A0A6V8KKD7</accession>
<dbReference type="GO" id="GO:0016407">
    <property type="term" value="F:acetyltransferase activity"/>
    <property type="evidence" value="ECO:0007669"/>
    <property type="project" value="TreeGrafter"/>
</dbReference>
<dbReference type="Gene3D" id="3.30.559.10">
    <property type="entry name" value="Chloramphenicol acetyltransferase-like domain"/>
    <property type="match status" value="1"/>
</dbReference>
<evidence type="ECO:0000256" key="3">
    <source>
        <dbReference type="ARBA" id="ARBA00023315"/>
    </source>
</evidence>
<dbReference type="InterPro" id="IPR001078">
    <property type="entry name" value="2-oxoacid_DH_actylTfrase"/>
</dbReference>
<dbReference type="EMBL" id="BLPF01000002">
    <property type="protein sequence ID" value="GFJ82948.1"/>
    <property type="molecule type" value="Genomic_DNA"/>
</dbReference>
<comment type="cofactor">
    <cofactor evidence="1">
        <name>(R)-lipoate</name>
        <dbReference type="ChEBI" id="CHEBI:83088"/>
    </cofactor>
</comment>
<protein>
    <recommendedName>
        <fullName evidence="4">2-oxoacid dehydrogenase acyltransferase catalytic domain-containing protein</fullName>
    </recommendedName>
</protein>
<proteinExistence type="predicted"/>
<name>A0A6V8KKD7_9ACTN</name>
<dbReference type="SUPFAM" id="SSF52777">
    <property type="entry name" value="CoA-dependent acyltransferases"/>
    <property type="match status" value="1"/>
</dbReference>
<reference evidence="5 6" key="2">
    <citation type="submission" date="2020-03" db="EMBL/GenBank/DDBJ databases">
        <authorList>
            <person name="Ichikawa N."/>
            <person name="Kimura A."/>
            <person name="Kitahashi Y."/>
            <person name="Uohara A."/>
        </authorList>
    </citation>
    <scope>NUCLEOTIDE SEQUENCE [LARGE SCALE GENOMIC DNA]</scope>
    <source>
        <strain evidence="5 6">NBRC 108639</strain>
    </source>
</reference>
<dbReference type="Pfam" id="PF00198">
    <property type="entry name" value="2-oxoacid_dh"/>
    <property type="match status" value="1"/>
</dbReference>
<evidence type="ECO:0000313" key="6">
    <source>
        <dbReference type="Proteomes" id="UP000482800"/>
    </source>
</evidence>
<keyword evidence="3" id="KW-0012">Acyltransferase</keyword>
<dbReference type="InterPro" id="IPR023213">
    <property type="entry name" value="CAT-like_dom_sf"/>
</dbReference>